<organism evidence="1 2">
    <name type="scientific">Luteolibacter soli</name>
    <dbReference type="NCBI Taxonomy" id="3135280"/>
    <lineage>
        <taxon>Bacteria</taxon>
        <taxon>Pseudomonadati</taxon>
        <taxon>Verrucomicrobiota</taxon>
        <taxon>Verrucomicrobiia</taxon>
        <taxon>Verrucomicrobiales</taxon>
        <taxon>Verrucomicrobiaceae</taxon>
        <taxon>Luteolibacter</taxon>
    </lineage>
</organism>
<sequence length="146" mass="16727">MKRVDIEDCELGDDMVLFEGVPFSGILFALHDDGIIAYEHEFRDGFPDGISKDWHQNGVLRREACFKWGRVDGLVKEYYPNGERMLEKEVEFGATVALQRWGEEGRLVEDWVVDLDSATGRYVERCRREVAELGSRLNVGSRPGED</sequence>
<comment type="caution">
    <text evidence="1">The sequence shown here is derived from an EMBL/GenBank/DDBJ whole genome shotgun (WGS) entry which is preliminary data.</text>
</comment>
<dbReference type="InterPro" id="IPR011652">
    <property type="entry name" value="MORN_2"/>
</dbReference>
<reference evidence="1 2" key="1">
    <citation type="submission" date="2024-04" db="EMBL/GenBank/DDBJ databases">
        <title>Luteolibacter sp. isolated from soil.</title>
        <authorList>
            <person name="An J."/>
        </authorList>
    </citation>
    <scope>NUCLEOTIDE SEQUENCE [LARGE SCALE GENOMIC DNA]</scope>
    <source>
        <strain evidence="1 2">Y139</strain>
    </source>
</reference>
<evidence type="ECO:0000313" key="2">
    <source>
        <dbReference type="Proteomes" id="UP001371305"/>
    </source>
</evidence>
<gene>
    <name evidence="1" type="ORF">WKV53_05375</name>
</gene>
<dbReference type="RefSeq" id="WP_341403327.1">
    <property type="nucleotide sequence ID" value="NZ_JBBUKT010000002.1"/>
</dbReference>
<dbReference type="EMBL" id="JBBUKT010000002">
    <property type="protein sequence ID" value="MEK7949911.1"/>
    <property type="molecule type" value="Genomic_DNA"/>
</dbReference>
<keyword evidence="2" id="KW-1185">Reference proteome</keyword>
<evidence type="ECO:0000313" key="1">
    <source>
        <dbReference type="EMBL" id="MEK7949911.1"/>
    </source>
</evidence>
<dbReference type="SUPFAM" id="SSF82185">
    <property type="entry name" value="Histone H3 K4-specific methyltransferase SET7/9 N-terminal domain"/>
    <property type="match status" value="1"/>
</dbReference>
<proteinExistence type="predicted"/>
<evidence type="ECO:0008006" key="3">
    <source>
        <dbReference type="Google" id="ProtNLM"/>
    </source>
</evidence>
<dbReference type="Pfam" id="PF07661">
    <property type="entry name" value="MORN_2"/>
    <property type="match status" value="2"/>
</dbReference>
<accession>A0ABU9AQH1</accession>
<protein>
    <recommendedName>
        <fullName evidence="3">Antitoxin YwqK</fullName>
    </recommendedName>
</protein>
<name>A0ABU9AQH1_9BACT</name>
<dbReference type="Gene3D" id="2.20.110.10">
    <property type="entry name" value="Histone H3 K4-specific methyltransferase SET7/9 N-terminal domain"/>
    <property type="match status" value="1"/>
</dbReference>
<dbReference type="Proteomes" id="UP001371305">
    <property type="component" value="Unassembled WGS sequence"/>
</dbReference>